<dbReference type="OrthoDB" id="9794694at2"/>
<evidence type="ECO:0000256" key="4">
    <source>
        <dbReference type="ARBA" id="ARBA00023163"/>
    </source>
</evidence>
<proteinExistence type="inferred from homology"/>
<dbReference type="PANTHER" id="PTHR30537:SF26">
    <property type="entry name" value="GLYCINE CLEAVAGE SYSTEM TRANSCRIPTIONAL ACTIVATOR"/>
    <property type="match status" value="1"/>
</dbReference>
<keyword evidence="3" id="KW-0238">DNA-binding</keyword>
<dbReference type="InterPro" id="IPR036388">
    <property type="entry name" value="WH-like_DNA-bd_sf"/>
</dbReference>
<dbReference type="InterPro" id="IPR005119">
    <property type="entry name" value="LysR_subst-bd"/>
</dbReference>
<sequence length="307" mass="34027">MKRSLLPLNALRAFDAAARHMSFKLAADDLSVTPAAISQQIRSLEDFLGVELFRRTNRSLVLTEAAQLSLAPLKEGFERMEEAVDILTESKTSNVLKVSVSPSFASKWLVPRLASYYERRPDAIVKISATMQITDFKAEDVDIAIRYGLGNYTSLYEEEILRETVFPVCSPSLFEGKSVATTPSDILSHTLIHDDSTAEDDSVPTWTMWMKAAGIEMPDGMPALHFNNHALAIEAAVAGRGVVLARSAIAEEDLRAGRLIKPFGEAVPINFAHYIVCPEDKLKNERVQDFIDWLRSETGNKAPAEEE</sequence>
<keyword evidence="4" id="KW-0804">Transcription</keyword>
<dbReference type="GO" id="GO:0043565">
    <property type="term" value="F:sequence-specific DNA binding"/>
    <property type="evidence" value="ECO:0007669"/>
    <property type="project" value="TreeGrafter"/>
</dbReference>
<reference evidence="6 7" key="1">
    <citation type="submission" date="2016-10" db="EMBL/GenBank/DDBJ databases">
        <authorList>
            <person name="de Groot N.N."/>
        </authorList>
    </citation>
    <scope>NUCLEOTIDE SEQUENCE [LARGE SCALE GENOMIC DNA]</scope>
    <source>
        <strain evidence="6 7">CGMCC 1.9109</strain>
    </source>
</reference>
<dbReference type="STRING" id="637679.GCA_001550055_01114"/>
<dbReference type="GO" id="GO:0006351">
    <property type="term" value="P:DNA-templated transcription"/>
    <property type="evidence" value="ECO:0007669"/>
    <property type="project" value="TreeGrafter"/>
</dbReference>
<dbReference type="InterPro" id="IPR058163">
    <property type="entry name" value="LysR-type_TF_proteobact-type"/>
</dbReference>
<dbReference type="Pfam" id="PF03466">
    <property type="entry name" value="LysR_substrate"/>
    <property type="match status" value="1"/>
</dbReference>
<dbReference type="Gene3D" id="1.10.10.10">
    <property type="entry name" value="Winged helix-like DNA-binding domain superfamily/Winged helix DNA-binding domain"/>
    <property type="match status" value="1"/>
</dbReference>
<evidence type="ECO:0000313" key="7">
    <source>
        <dbReference type="Proteomes" id="UP000183685"/>
    </source>
</evidence>
<evidence type="ECO:0000313" key="6">
    <source>
        <dbReference type="EMBL" id="SDD83768.1"/>
    </source>
</evidence>
<dbReference type="PANTHER" id="PTHR30537">
    <property type="entry name" value="HTH-TYPE TRANSCRIPTIONAL REGULATOR"/>
    <property type="match status" value="1"/>
</dbReference>
<dbReference type="AlphaFoldDB" id="A0A1G6Y027"/>
<dbReference type="NCBIfam" id="NF008352">
    <property type="entry name" value="PRK11139.1"/>
    <property type="match status" value="1"/>
</dbReference>
<dbReference type="PRINTS" id="PR00039">
    <property type="entry name" value="HTHLYSR"/>
</dbReference>
<dbReference type="Proteomes" id="UP000183685">
    <property type="component" value="Unassembled WGS sequence"/>
</dbReference>
<evidence type="ECO:0000256" key="1">
    <source>
        <dbReference type="ARBA" id="ARBA00009437"/>
    </source>
</evidence>
<keyword evidence="2" id="KW-0805">Transcription regulation</keyword>
<dbReference type="CDD" id="cd08432">
    <property type="entry name" value="PBP2_GcdR_TrpI_HvrB_AmpR_like"/>
    <property type="match status" value="1"/>
</dbReference>
<protein>
    <submittedName>
        <fullName evidence="6">LysR family transcriptional regulator, glycine cleavage system transcriptional activator</fullName>
    </submittedName>
</protein>
<evidence type="ECO:0000256" key="3">
    <source>
        <dbReference type="ARBA" id="ARBA00023125"/>
    </source>
</evidence>
<dbReference type="Gene3D" id="3.40.190.10">
    <property type="entry name" value="Periplasmic binding protein-like II"/>
    <property type="match status" value="2"/>
</dbReference>
<dbReference type="InterPro" id="IPR000847">
    <property type="entry name" value="LysR_HTH_N"/>
</dbReference>
<accession>A0A1G6Y027</accession>
<dbReference type="PROSITE" id="PS50931">
    <property type="entry name" value="HTH_LYSR"/>
    <property type="match status" value="1"/>
</dbReference>
<dbReference type="SUPFAM" id="SSF53850">
    <property type="entry name" value="Periplasmic binding protein-like II"/>
    <property type="match status" value="1"/>
</dbReference>
<evidence type="ECO:0000259" key="5">
    <source>
        <dbReference type="PROSITE" id="PS50931"/>
    </source>
</evidence>
<gene>
    <name evidence="6" type="ORF">SAMN04488071_1433</name>
</gene>
<evidence type="ECO:0000256" key="2">
    <source>
        <dbReference type="ARBA" id="ARBA00023015"/>
    </source>
</evidence>
<dbReference type="Pfam" id="PF00126">
    <property type="entry name" value="HTH_1"/>
    <property type="match status" value="1"/>
</dbReference>
<dbReference type="FunFam" id="1.10.10.10:FF:000038">
    <property type="entry name" value="Glycine cleavage system transcriptional activator"/>
    <property type="match status" value="1"/>
</dbReference>
<comment type="similarity">
    <text evidence="1">Belongs to the LysR transcriptional regulatory family.</text>
</comment>
<organism evidence="6 7">
    <name type="scientific">Kordiimonas lacus</name>
    <dbReference type="NCBI Taxonomy" id="637679"/>
    <lineage>
        <taxon>Bacteria</taxon>
        <taxon>Pseudomonadati</taxon>
        <taxon>Pseudomonadota</taxon>
        <taxon>Alphaproteobacteria</taxon>
        <taxon>Kordiimonadales</taxon>
        <taxon>Kordiimonadaceae</taxon>
        <taxon>Kordiimonas</taxon>
    </lineage>
</organism>
<name>A0A1G6Y027_9PROT</name>
<dbReference type="RefSeq" id="WP_068302016.1">
    <property type="nucleotide sequence ID" value="NZ_FNAK01000003.1"/>
</dbReference>
<dbReference type="InterPro" id="IPR036390">
    <property type="entry name" value="WH_DNA-bd_sf"/>
</dbReference>
<dbReference type="SUPFAM" id="SSF46785">
    <property type="entry name" value="Winged helix' DNA-binding domain"/>
    <property type="match status" value="1"/>
</dbReference>
<keyword evidence="7" id="KW-1185">Reference proteome</keyword>
<dbReference type="EMBL" id="FNAK01000003">
    <property type="protein sequence ID" value="SDD83768.1"/>
    <property type="molecule type" value="Genomic_DNA"/>
</dbReference>
<feature type="domain" description="HTH lysR-type" evidence="5">
    <location>
        <begin position="6"/>
        <end position="63"/>
    </location>
</feature>
<dbReference type="GO" id="GO:0003700">
    <property type="term" value="F:DNA-binding transcription factor activity"/>
    <property type="evidence" value="ECO:0007669"/>
    <property type="project" value="InterPro"/>
</dbReference>